<evidence type="ECO:0000313" key="1">
    <source>
        <dbReference type="EMBL" id="BDU68261.1"/>
    </source>
</evidence>
<proteinExistence type="predicted"/>
<evidence type="ECO:0008006" key="3">
    <source>
        <dbReference type="Google" id="ProtNLM"/>
    </source>
</evidence>
<name>A0ABN6UU48_9BACT</name>
<protein>
    <recommendedName>
        <fullName evidence="3">DNA primase/polymerase bifunctional N-terminal domain-containing protein</fullName>
    </recommendedName>
</protein>
<dbReference type="EMBL" id="AP027079">
    <property type="protein sequence ID" value="BDU68261.1"/>
    <property type="molecule type" value="Genomic_DNA"/>
</dbReference>
<dbReference type="RefSeq" id="WP_286354885.1">
    <property type="nucleotide sequence ID" value="NZ_AP027079.1"/>
</dbReference>
<organism evidence="1 2">
    <name type="scientific">Geothrix oryzae</name>
    <dbReference type="NCBI Taxonomy" id="2927975"/>
    <lineage>
        <taxon>Bacteria</taxon>
        <taxon>Pseudomonadati</taxon>
        <taxon>Acidobacteriota</taxon>
        <taxon>Holophagae</taxon>
        <taxon>Holophagales</taxon>
        <taxon>Holophagaceae</taxon>
        <taxon>Geothrix</taxon>
    </lineage>
</organism>
<evidence type="ECO:0000313" key="2">
    <source>
        <dbReference type="Proteomes" id="UP001242010"/>
    </source>
</evidence>
<accession>A0ABN6UU48</accession>
<keyword evidence="2" id="KW-1185">Reference proteome</keyword>
<gene>
    <name evidence="1" type="ORF">GETHOR_03620</name>
</gene>
<dbReference type="Proteomes" id="UP001242010">
    <property type="component" value="Chromosome"/>
</dbReference>
<reference evidence="2" key="1">
    <citation type="journal article" date="2023" name="Int. J. Syst. Evol. Microbiol.">
        <title>Mesoterricola silvestris gen. nov., sp. nov., Mesoterricola sediminis sp. nov., Geothrix oryzae sp. nov., Geothrix edaphica sp. nov., Geothrix rubra sp. nov., and Geothrix limicola sp. nov., six novel members of Acidobacteriota isolated from soils.</title>
        <authorList>
            <person name="Itoh H."/>
            <person name="Sugisawa Y."/>
            <person name="Mise K."/>
            <person name="Xu Z."/>
            <person name="Kuniyasu M."/>
            <person name="Ushijima N."/>
            <person name="Kawano K."/>
            <person name="Kobayashi E."/>
            <person name="Shiratori Y."/>
            <person name="Masuda Y."/>
            <person name="Senoo K."/>
        </authorList>
    </citation>
    <scope>NUCLEOTIDE SEQUENCE [LARGE SCALE GENOMIC DNA]</scope>
    <source>
        <strain evidence="2">Red222</strain>
    </source>
</reference>
<sequence length="444" mass="49733">MTPDYPTNWYGTAIQAGIRPLRLISGTKRCPSGTWEDHILRSPEDVRVAFDQGFNVGFLLQGKGGIFPNSPGVWVNDIDSQAAYDRFGDAAFNLMVARDHPAKRHLYARLPDPSRPRASRLIRQSHDVKLTGIVVGPGSRYEDGSLYEAFQRSPVSGLWEPWDGSPVDWSALSVVDHSPYLPPPRLIPLSKLQAQALMKFIDTEWVIQDESHDANEVTPAFTTAKGELQDRIYRGEAYIRNRITLGIVSKSGNGGRATLLVIVTHLLRYLCLPPGKVLELLALPVHLQMRSWNAHCIDARTKQPYPWSREELISAIKAAQFYSPAYGVQEYQRLAKIAAANDRMIDLWTLINSIPPQPEPIPAMSAEALYKVFMELYSVEPEGCSYRRFTLAIQKARRAGLVRIGNARGGGRRKLRYYQGVTPDLLELALELRGDEQGDQDEAA</sequence>